<gene>
    <name evidence="2" type="ORF">PMIN01_08264</name>
</gene>
<dbReference type="AlphaFoldDB" id="A0A9P6GET4"/>
<dbReference type="OrthoDB" id="5404564at2759"/>
<evidence type="ECO:0008006" key="4">
    <source>
        <dbReference type="Google" id="ProtNLM"/>
    </source>
</evidence>
<dbReference type="EMBL" id="WJXW01000008">
    <property type="protein sequence ID" value="KAF9733921.1"/>
    <property type="molecule type" value="Genomic_DNA"/>
</dbReference>
<dbReference type="Proteomes" id="UP000756921">
    <property type="component" value="Unassembled WGS sequence"/>
</dbReference>
<comment type="caution">
    <text evidence="2">The sequence shown here is derived from an EMBL/GenBank/DDBJ whole genome shotgun (WGS) entry which is preliminary data.</text>
</comment>
<protein>
    <recommendedName>
        <fullName evidence="4">Fungal N-terminal domain-containing protein</fullName>
    </recommendedName>
</protein>
<evidence type="ECO:0000256" key="1">
    <source>
        <dbReference type="SAM" id="MobiDB-lite"/>
    </source>
</evidence>
<evidence type="ECO:0000313" key="3">
    <source>
        <dbReference type="Proteomes" id="UP000756921"/>
    </source>
</evidence>
<proteinExistence type="predicted"/>
<accession>A0A9P6GET4</accession>
<feature type="region of interest" description="Disordered" evidence="1">
    <location>
        <begin position="243"/>
        <end position="300"/>
    </location>
</feature>
<reference evidence="2" key="1">
    <citation type="journal article" date="2020" name="Mol. Plant Microbe Interact.">
        <title>Genome Sequence of the Biocontrol Agent Coniothyrium minitans strain Conio (IMI 134523).</title>
        <authorList>
            <person name="Patel D."/>
            <person name="Shittu T.A."/>
            <person name="Baroncelli R."/>
            <person name="Muthumeenakshi S."/>
            <person name="Osborne T.H."/>
            <person name="Janganan T.K."/>
            <person name="Sreenivasaprasad S."/>
        </authorList>
    </citation>
    <scope>NUCLEOTIDE SEQUENCE</scope>
    <source>
        <strain evidence="2">Conio</strain>
    </source>
</reference>
<feature type="compositionally biased region" description="Polar residues" evidence="1">
    <location>
        <begin position="284"/>
        <end position="293"/>
    </location>
</feature>
<keyword evidence="3" id="KW-1185">Reference proteome</keyword>
<organism evidence="2 3">
    <name type="scientific">Paraphaeosphaeria minitans</name>
    <dbReference type="NCBI Taxonomy" id="565426"/>
    <lineage>
        <taxon>Eukaryota</taxon>
        <taxon>Fungi</taxon>
        <taxon>Dikarya</taxon>
        <taxon>Ascomycota</taxon>
        <taxon>Pezizomycotina</taxon>
        <taxon>Dothideomycetes</taxon>
        <taxon>Pleosporomycetidae</taxon>
        <taxon>Pleosporales</taxon>
        <taxon>Massarineae</taxon>
        <taxon>Didymosphaeriaceae</taxon>
        <taxon>Paraphaeosphaeria</taxon>
    </lineage>
</organism>
<name>A0A9P6GET4_9PLEO</name>
<evidence type="ECO:0000313" key="2">
    <source>
        <dbReference type="EMBL" id="KAF9733921.1"/>
    </source>
</evidence>
<sequence length="699" mass="77359">MTVPSIGDILLLSQTAWRVGRAFTAGRTHAPTEFQDVEVEINALAKALKLLAEALFDESDDSLLKQADAKTEHGFATIVNSCSRAVHDLESLLDQYQVVKKTRNSGGFAVERSWSDMVLAQYKIMMWTTDGGNLQNLRFLLQMHASTITLTMRALQSKSITQLECVVDPIAEQVDSIQHRTRTLSQQLDEANRIVRDIASRSHFPPTPNTMAGSPNILQLRPSQYSAGNYLASDLYAAGQSLHSNRPQSLPPSFGSLELSAPASPATTRKRIPEFSFGGPGSRYSGSVASSDGDSNHDSKTPLRYAYLSLQPSTKSTNLARLVTNREARFRPDSGVLSPMLPPPAMTLPPLPDTEAGAETASLMSGLSLGRQSQSAGSEIKKLHRSSMTLVQKEDFKKVAFRHAAILCDVRGTTVEYVLKASSDEGSHDVEMVEACQECRIAVVRKREAMADAKHDIRMMTSIWVFSEDNTVRLELKMVDGEMYVPYSSYFSPEKVSVTVPCELKFHDVQYGQRVLMTAKTTWINYVFESAHSAALFQNELMGRTLLATYRTSKTLRIHEGLSGAFSYAEQMCGMENLRIWEDNDTLAIIVLIHFSPQFRNGYLAFYLNSANTPIRVKDDGGREVKVKGLRVPLEGKGSGKKDSVIAEGKNRGEGVDKKKMVTGARIEFASEAEKRDFMGLVWEMQKEMRDLPALSGVN</sequence>